<dbReference type="InterPro" id="IPR001841">
    <property type="entry name" value="Znf_RING"/>
</dbReference>
<evidence type="ECO:0000256" key="4">
    <source>
        <dbReference type="ARBA" id="ARBA00022723"/>
    </source>
</evidence>
<evidence type="ECO:0000256" key="6">
    <source>
        <dbReference type="ARBA" id="ARBA00022786"/>
    </source>
</evidence>
<dbReference type="InterPro" id="IPR013083">
    <property type="entry name" value="Znf_RING/FYVE/PHD"/>
</dbReference>
<accession>A0A7J7MM20</accession>
<dbReference type="OrthoDB" id="8062037at2759"/>
<dbReference type="SUPFAM" id="SSF57850">
    <property type="entry name" value="RING/U-box"/>
    <property type="match status" value="1"/>
</dbReference>
<keyword evidence="7" id="KW-0862">Zinc</keyword>
<evidence type="ECO:0000256" key="5">
    <source>
        <dbReference type="ARBA" id="ARBA00022771"/>
    </source>
</evidence>
<keyword evidence="5 8" id="KW-0863">Zinc-finger</keyword>
<organism evidence="10 11">
    <name type="scientific">Kingdonia uniflora</name>
    <dbReference type="NCBI Taxonomy" id="39325"/>
    <lineage>
        <taxon>Eukaryota</taxon>
        <taxon>Viridiplantae</taxon>
        <taxon>Streptophyta</taxon>
        <taxon>Embryophyta</taxon>
        <taxon>Tracheophyta</taxon>
        <taxon>Spermatophyta</taxon>
        <taxon>Magnoliopsida</taxon>
        <taxon>Ranunculales</taxon>
        <taxon>Circaeasteraceae</taxon>
        <taxon>Kingdonia</taxon>
    </lineage>
</organism>
<comment type="catalytic activity">
    <reaction evidence="1">
        <text>S-ubiquitinyl-[E2 ubiquitin-conjugating enzyme]-L-cysteine + [acceptor protein]-L-lysine = [E2 ubiquitin-conjugating enzyme]-L-cysteine + N(6)-ubiquitinyl-[acceptor protein]-L-lysine.</text>
        <dbReference type="EC" id="2.3.2.27"/>
    </reaction>
</comment>
<reference evidence="10 11" key="1">
    <citation type="journal article" date="2020" name="IScience">
        <title>Genome Sequencing of the Endangered Kingdonia uniflora (Circaeasteraceae, Ranunculales) Reveals Potential Mechanisms of Evolutionary Specialization.</title>
        <authorList>
            <person name="Sun Y."/>
            <person name="Deng T."/>
            <person name="Zhang A."/>
            <person name="Moore M.J."/>
            <person name="Landis J.B."/>
            <person name="Lin N."/>
            <person name="Zhang H."/>
            <person name="Zhang X."/>
            <person name="Huang J."/>
            <person name="Zhang X."/>
            <person name="Sun H."/>
            <person name="Wang H."/>
        </authorList>
    </citation>
    <scope>NUCLEOTIDE SEQUENCE [LARGE SCALE GENOMIC DNA]</scope>
    <source>
        <strain evidence="10">TB1705</strain>
        <tissue evidence="10">Leaf</tissue>
    </source>
</reference>
<evidence type="ECO:0000256" key="3">
    <source>
        <dbReference type="ARBA" id="ARBA00022679"/>
    </source>
</evidence>
<evidence type="ECO:0000256" key="8">
    <source>
        <dbReference type="PROSITE-ProRule" id="PRU00175"/>
    </source>
</evidence>
<dbReference type="PROSITE" id="PS50089">
    <property type="entry name" value="ZF_RING_2"/>
    <property type="match status" value="1"/>
</dbReference>
<dbReference type="AlphaFoldDB" id="A0A7J7MM20"/>
<evidence type="ECO:0000256" key="2">
    <source>
        <dbReference type="ARBA" id="ARBA00012483"/>
    </source>
</evidence>
<protein>
    <recommendedName>
        <fullName evidence="2">RING-type E3 ubiquitin transferase</fullName>
        <ecNumber evidence="2">2.3.2.27</ecNumber>
    </recommendedName>
</protein>
<dbReference type="GO" id="GO:0061630">
    <property type="term" value="F:ubiquitin protein ligase activity"/>
    <property type="evidence" value="ECO:0007669"/>
    <property type="project" value="UniProtKB-EC"/>
</dbReference>
<dbReference type="PANTHER" id="PTHR22937">
    <property type="entry name" value="E3 UBIQUITIN-PROTEIN LIGASE RNF165"/>
    <property type="match status" value="1"/>
</dbReference>
<evidence type="ECO:0000256" key="1">
    <source>
        <dbReference type="ARBA" id="ARBA00000900"/>
    </source>
</evidence>
<keyword evidence="11" id="KW-1185">Reference proteome</keyword>
<dbReference type="Pfam" id="PF13639">
    <property type="entry name" value="zf-RING_2"/>
    <property type="match status" value="1"/>
</dbReference>
<comment type="caution">
    <text evidence="10">The sequence shown here is derived from an EMBL/GenBank/DDBJ whole genome shotgun (WGS) entry which is preliminary data.</text>
</comment>
<dbReference type="EC" id="2.3.2.27" evidence="2"/>
<proteinExistence type="predicted"/>
<dbReference type="PANTHER" id="PTHR22937:SF222">
    <property type="entry name" value="RING-TYPE E3 UBIQUITIN TRANSFERASE"/>
    <property type="match status" value="1"/>
</dbReference>
<dbReference type="InterPro" id="IPR045191">
    <property type="entry name" value="MBR1/2-like"/>
</dbReference>
<name>A0A7J7MM20_9MAGN</name>
<keyword evidence="4" id="KW-0479">Metal-binding</keyword>
<feature type="domain" description="RING-type" evidence="9">
    <location>
        <begin position="505"/>
        <end position="546"/>
    </location>
</feature>
<dbReference type="GO" id="GO:0008270">
    <property type="term" value="F:zinc ion binding"/>
    <property type="evidence" value="ECO:0007669"/>
    <property type="project" value="UniProtKB-KW"/>
</dbReference>
<dbReference type="Gene3D" id="3.30.40.10">
    <property type="entry name" value="Zinc/RING finger domain, C3HC4 (zinc finger)"/>
    <property type="match status" value="1"/>
</dbReference>
<keyword evidence="6" id="KW-0833">Ubl conjugation pathway</keyword>
<keyword evidence="3" id="KW-0808">Transferase</keyword>
<sequence length="557" mass="62324">MGQRNMVCTSQMLELEMDQQGQGYLRPEPCILLGNIVHYPHPNVHPVLSASGNARTSDIRHLQENRERGFFYGNQFNSLQHQHQHHPHPITNISLGSAVPSNYYTPYMVPPSGNGICPLPLNHGLSEPSSSSHGIIGVDTNEYEGNNYFMDEIRGSGKRKNVQGNYHLDNNASSSNSFSLGVPVNTSEEQFESGIRLVDAGAQVIDPVAHLPPEFGLAGIQSITEAEAARSVRSRSSTIGLQLEATVTHNQNYIVEGNYLGQTFQPASDIWVEQHFENSYSPATPYINARRIDGGTLEIASTGGHGYSESFDGRSSAILLHSSSMHHHHHPHFHHHHPPFLMQQTMQGYNYSYHPQPPPSYRLPTNNTMHHGTPSPFDVLETGVRYTRPSPSNGLRIYRPHRNGVRQTTLDNSDRTRLRILAEDDVAILDIPGFYEVGNVIDRHREMRLDIDDMSYEELLALGERIGNVQTGLVEETISNYLKTRVHMSSSTCTADKDHESSETCIICQVEYENQEMIGTLDCGHEYHADCVKQWLRVKNVCPICKVPALTVEDGHE</sequence>
<evidence type="ECO:0000259" key="9">
    <source>
        <dbReference type="PROSITE" id="PS50089"/>
    </source>
</evidence>
<gene>
    <name evidence="10" type="ORF">GIB67_039267</name>
</gene>
<evidence type="ECO:0000256" key="7">
    <source>
        <dbReference type="ARBA" id="ARBA00022833"/>
    </source>
</evidence>
<dbReference type="Proteomes" id="UP000541444">
    <property type="component" value="Unassembled WGS sequence"/>
</dbReference>
<evidence type="ECO:0000313" key="11">
    <source>
        <dbReference type="Proteomes" id="UP000541444"/>
    </source>
</evidence>
<evidence type="ECO:0000313" key="10">
    <source>
        <dbReference type="EMBL" id="KAF6155936.1"/>
    </source>
</evidence>
<dbReference type="EMBL" id="JACGCM010001398">
    <property type="protein sequence ID" value="KAF6155936.1"/>
    <property type="molecule type" value="Genomic_DNA"/>
</dbReference>
<dbReference type="SMART" id="SM00184">
    <property type="entry name" value="RING"/>
    <property type="match status" value="1"/>
</dbReference>